<organism evidence="9">
    <name type="scientific">Rhodnius neglectus</name>
    <dbReference type="NCBI Taxonomy" id="72488"/>
    <lineage>
        <taxon>Eukaryota</taxon>
        <taxon>Metazoa</taxon>
        <taxon>Ecdysozoa</taxon>
        <taxon>Arthropoda</taxon>
        <taxon>Hexapoda</taxon>
        <taxon>Insecta</taxon>
        <taxon>Pterygota</taxon>
        <taxon>Neoptera</taxon>
        <taxon>Paraneoptera</taxon>
        <taxon>Hemiptera</taxon>
        <taxon>Heteroptera</taxon>
        <taxon>Panheteroptera</taxon>
        <taxon>Cimicomorpha</taxon>
        <taxon>Reduviidae</taxon>
        <taxon>Triatominae</taxon>
        <taxon>Rhodnius</taxon>
    </lineage>
</organism>
<feature type="chain" id="PRO_5006069954" description="folate gamma-glutamyl hydrolase" evidence="8">
    <location>
        <begin position="27"/>
        <end position="315"/>
    </location>
</feature>
<evidence type="ECO:0000313" key="9">
    <source>
        <dbReference type="EMBL" id="JAI54098.1"/>
    </source>
</evidence>
<dbReference type="PANTHER" id="PTHR11315:SF0">
    <property type="entry name" value="FOLATE GAMMA-GLUTAMYL HYDROLASE"/>
    <property type="match status" value="1"/>
</dbReference>
<dbReference type="FunFam" id="3.40.50.880:FF:000024">
    <property type="entry name" value="Folate gamma-glutamyl hydrolase"/>
    <property type="match status" value="1"/>
</dbReference>
<sequence length="315" mass="35800">MTAVNAFTCSLSLALCILTLLHHGHCTTRPMIGVLAQENGYHKNGSFITASYVKAVEASGARVVPIFIGKNRYYYTRLLSELNGVVFPGGTVDFHARDGYADAGRYIFEEAIYLNKHGRHFPILGVCQGLQLLAFISNNNTDLLTKCTGTMNTPLNLIFAKGYANSSLYGNASRSDLEALAKFNLTINQHQWCLTEKNLSYFRLDKFWQVLTLNNDATGMPFISSMEAYNYPFVGVQFHPEKVAYEWNPKLNVPHSPLAVRVNRLFYDWLTYQARISQNRFNSTDIENRLVVYNFSPKFTGRNGSISEQVYYFRW</sequence>
<evidence type="ECO:0000256" key="7">
    <source>
        <dbReference type="PROSITE-ProRule" id="PRU00607"/>
    </source>
</evidence>
<dbReference type="EMBL" id="GDKW01002497">
    <property type="protein sequence ID" value="JAI54098.1"/>
    <property type="molecule type" value="mRNA"/>
</dbReference>
<reference evidence="9" key="1">
    <citation type="journal article" date="2016" name="PLoS Negl. Trop. Dis.">
        <title>A Deep Insight into the Sialome of Rhodnius neglectus, a Vector of Chagas Disease.</title>
        <authorList>
            <person name="Santiago P.B."/>
            <person name="Assumpcao T.C."/>
            <person name="Araujo C.N."/>
            <person name="Bastos I.M."/>
            <person name="Neves D."/>
            <person name="Silva I.G."/>
            <person name="Charneau S."/>
            <person name="Queiroz R.M."/>
            <person name="Raiol T."/>
            <person name="Oliveira J.V."/>
            <person name="Sousa M.V."/>
            <person name="Calvo E."/>
            <person name="Ribeiro J.M."/>
            <person name="Santana J.M."/>
        </authorList>
    </citation>
    <scope>NUCLEOTIDE SEQUENCE</scope>
    <source>
        <tissue evidence="9">Salivary glands</tissue>
    </source>
</reference>
<evidence type="ECO:0000256" key="4">
    <source>
        <dbReference type="ARBA" id="ARBA00022729"/>
    </source>
</evidence>
<dbReference type="InterPro" id="IPR011697">
    <property type="entry name" value="Peptidase_C26"/>
</dbReference>
<evidence type="ECO:0000256" key="6">
    <source>
        <dbReference type="PIRSR" id="PIRSR615527-1"/>
    </source>
</evidence>
<dbReference type="PROSITE" id="PS51275">
    <property type="entry name" value="PEPTIDASE_C26_GGH"/>
    <property type="match status" value="1"/>
</dbReference>
<proteinExistence type="evidence at transcript level"/>
<keyword evidence="3" id="KW-0964">Secreted</keyword>
<name>A0A0P4VNM6_9HEMI</name>
<comment type="subcellular location">
    <subcellularLocation>
        <location evidence="1">Secreted</location>
        <location evidence="1">Extracellular space</location>
    </subcellularLocation>
</comment>
<dbReference type="Gene3D" id="3.40.50.880">
    <property type="match status" value="1"/>
</dbReference>
<keyword evidence="4 8" id="KW-0732">Signal</keyword>
<protein>
    <recommendedName>
        <fullName evidence="7">folate gamma-glutamyl hydrolase</fullName>
        <ecNumber evidence="7">3.4.19.9</ecNumber>
    </recommendedName>
</protein>
<evidence type="ECO:0000256" key="3">
    <source>
        <dbReference type="ARBA" id="ARBA00022525"/>
    </source>
</evidence>
<comment type="similarity">
    <text evidence="2">Belongs to the peptidase C26 family.</text>
</comment>
<accession>A0A0P4VNM6</accession>
<dbReference type="InterPro" id="IPR029062">
    <property type="entry name" value="Class_I_gatase-like"/>
</dbReference>
<keyword evidence="5 7" id="KW-0378">Hydrolase</keyword>
<dbReference type="EC" id="3.4.19.9" evidence="7"/>
<dbReference type="InterPro" id="IPR015527">
    <property type="entry name" value="Pept_C26_g-glut_hydrolase"/>
</dbReference>
<dbReference type="GO" id="GO:0046900">
    <property type="term" value="P:tetrahydrofolylpolyglutamate metabolic process"/>
    <property type="evidence" value="ECO:0007669"/>
    <property type="project" value="TreeGrafter"/>
</dbReference>
<dbReference type="AlphaFoldDB" id="A0A0P4VNM6"/>
<dbReference type="GO" id="GO:0005576">
    <property type="term" value="C:extracellular region"/>
    <property type="evidence" value="ECO:0007669"/>
    <property type="project" value="UniProtKB-SubCell"/>
</dbReference>
<feature type="non-terminal residue" evidence="9">
    <location>
        <position position="315"/>
    </location>
</feature>
<evidence type="ECO:0000256" key="8">
    <source>
        <dbReference type="SAM" id="SignalP"/>
    </source>
</evidence>
<evidence type="ECO:0000256" key="2">
    <source>
        <dbReference type="ARBA" id="ARBA00011083"/>
    </source>
</evidence>
<dbReference type="GO" id="GO:0005773">
    <property type="term" value="C:vacuole"/>
    <property type="evidence" value="ECO:0007669"/>
    <property type="project" value="TreeGrafter"/>
</dbReference>
<feature type="active site" description="Nucleophile" evidence="6 7">
    <location>
        <position position="127"/>
    </location>
</feature>
<dbReference type="SUPFAM" id="SSF52317">
    <property type="entry name" value="Class I glutamine amidotransferase-like"/>
    <property type="match status" value="1"/>
</dbReference>
<dbReference type="PANTHER" id="PTHR11315">
    <property type="entry name" value="PROTEASE FAMILY C26 GAMMA-GLUTAMYL HYDROLASE"/>
    <property type="match status" value="1"/>
</dbReference>
<dbReference type="GO" id="GO:0034722">
    <property type="term" value="F:gamma-glutamyl-peptidase activity"/>
    <property type="evidence" value="ECO:0007669"/>
    <property type="project" value="UniProtKB-UniRule"/>
</dbReference>
<dbReference type="Pfam" id="PF07722">
    <property type="entry name" value="Peptidase_C26"/>
    <property type="match status" value="1"/>
</dbReference>
<evidence type="ECO:0000256" key="5">
    <source>
        <dbReference type="ARBA" id="ARBA00022801"/>
    </source>
</evidence>
<evidence type="ECO:0000256" key="1">
    <source>
        <dbReference type="ARBA" id="ARBA00004239"/>
    </source>
</evidence>
<feature type="signal peptide" evidence="8">
    <location>
        <begin position="1"/>
        <end position="26"/>
    </location>
</feature>
<feature type="active site" description="Proton donor" evidence="6">
    <location>
        <position position="239"/>
    </location>
</feature>
<feature type="active site" evidence="7">
    <location>
        <position position="239"/>
    </location>
</feature>
<dbReference type="PROSITE" id="PS51273">
    <property type="entry name" value="GATASE_TYPE_1"/>
    <property type="match status" value="1"/>
</dbReference>
<comment type="catalytic activity">
    <reaction evidence="7">
        <text>(6S)-5,6,7,8-tetrahydrofolyl-(gamma-L-Glu)(n) + (n-1) H2O = (6S)-5,6,7,8-tetrahydrofolate + (n-1) L-glutamate</text>
        <dbReference type="Rhea" id="RHEA:56784"/>
        <dbReference type="Rhea" id="RHEA-COMP:14738"/>
        <dbReference type="ChEBI" id="CHEBI:15377"/>
        <dbReference type="ChEBI" id="CHEBI:29985"/>
        <dbReference type="ChEBI" id="CHEBI:57453"/>
        <dbReference type="ChEBI" id="CHEBI:141005"/>
        <dbReference type="EC" id="3.4.19.9"/>
    </reaction>
</comment>